<dbReference type="GO" id="GO:0006836">
    <property type="term" value="P:neurotransmitter transport"/>
    <property type="evidence" value="ECO:0007669"/>
    <property type="project" value="UniProtKB-KW"/>
</dbReference>
<dbReference type="Pfam" id="PF14523">
    <property type="entry name" value="Syntaxin_2"/>
    <property type="match status" value="1"/>
</dbReference>
<evidence type="ECO:0000256" key="2">
    <source>
        <dbReference type="ARBA" id="ARBA00022775"/>
    </source>
</evidence>
<dbReference type="InterPro" id="IPR000727">
    <property type="entry name" value="T_SNARE_dom"/>
</dbReference>
<dbReference type="GO" id="GO:0000149">
    <property type="term" value="F:SNARE binding"/>
    <property type="evidence" value="ECO:0007669"/>
    <property type="project" value="TreeGrafter"/>
</dbReference>
<feature type="domain" description="T-SNARE coiled-coil homology" evidence="4">
    <location>
        <begin position="165"/>
        <end position="227"/>
    </location>
</feature>
<evidence type="ECO:0000259" key="4">
    <source>
        <dbReference type="PROSITE" id="PS50192"/>
    </source>
</evidence>
<dbReference type="AlphaFoldDB" id="A0A6J1LBM5"/>
<dbReference type="Gene3D" id="1.20.5.110">
    <property type="match status" value="1"/>
</dbReference>
<sequence length="242" mass="27587">MAQTFNGSSSSRQGSLGSMLSDARCSSNPTKFASLNEAIGHNITSINASTKQLQKLLKLIPNAKDVSVLQEQIHSINSKTNELVEITSDDLRRLQARLRHGDRQQKLQLERLTSEFQHVLVKYSEQQKRNWKVLRQSYQEAVAAEREADVSQQQRQEQADLESEHNMLVERHRQVEQLHSDIVDVHLTMNELRKLTIEQGEVVDNVETLIDRTAANVEDGCIELQTIVNRRNSTHLSPESTR</sequence>
<dbReference type="GO" id="GO:0006886">
    <property type="term" value="P:intracellular protein transport"/>
    <property type="evidence" value="ECO:0007669"/>
    <property type="project" value="TreeGrafter"/>
</dbReference>
<dbReference type="GeneID" id="111594926"/>
<dbReference type="SMART" id="SM00397">
    <property type="entry name" value="t_SNARE"/>
    <property type="match status" value="1"/>
</dbReference>
<evidence type="ECO:0000313" key="6">
    <source>
        <dbReference type="RefSeq" id="XP_023164188.2"/>
    </source>
</evidence>
<dbReference type="GO" id="GO:0005484">
    <property type="term" value="F:SNAP receptor activity"/>
    <property type="evidence" value="ECO:0007669"/>
    <property type="project" value="TreeGrafter"/>
</dbReference>
<evidence type="ECO:0000313" key="5">
    <source>
        <dbReference type="Proteomes" id="UP000504633"/>
    </source>
</evidence>
<dbReference type="InterPro" id="IPR006011">
    <property type="entry name" value="Syntaxin_N"/>
</dbReference>
<comment type="similarity">
    <text evidence="1">Belongs to the syntaxin family.</text>
</comment>
<dbReference type="InterPro" id="IPR045242">
    <property type="entry name" value="Syntaxin"/>
</dbReference>
<keyword evidence="2" id="KW-0532">Neurotransmitter transport</keyword>
<dbReference type="PROSITE" id="PS50192">
    <property type="entry name" value="T_SNARE"/>
    <property type="match status" value="1"/>
</dbReference>
<dbReference type="Gene3D" id="1.20.58.70">
    <property type="match status" value="1"/>
</dbReference>
<dbReference type="SMART" id="SM00503">
    <property type="entry name" value="SynN"/>
    <property type="match status" value="1"/>
</dbReference>
<evidence type="ECO:0000256" key="1">
    <source>
        <dbReference type="ARBA" id="ARBA00009063"/>
    </source>
</evidence>
<dbReference type="InterPro" id="IPR010989">
    <property type="entry name" value="SNARE"/>
</dbReference>
<dbReference type="KEGG" id="dhe:111594926"/>
<keyword evidence="2" id="KW-0813">Transport</keyword>
<dbReference type="GO" id="GO:0006906">
    <property type="term" value="P:vesicle fusion"/>
    <property type="evidence" value="ECO:0007669"/>
    <property type="project" value="TreeGrafter"/>
</dbReference>
<dbReference type="SUPFAM" id="SSF47661">
    <property type="entry name" value="t-snare proteins"/>
    <property type="match status" value="1"/>
</dbReference>
<name>A0A6J1LBM5_DROHY</name>
<dbReference type="PANTHER" id="PTHR19957">
    <property type="entry name" value="SYNTAXIN"/>
    <property type="match status" value="1"/>
</dbReference>
<organism evidence="5 6">
    <name type="scientific">Drosophila hydei</name>
    <name type="common">Fruit fly</name>
    <dbReference type="NCBI Taxonomy" id="7224"/>
    <lineage>
        <taxon>Eukaryota</taxon>
        <taxon>Metazoa</taxon>
        <taxon>Ecdysozoa</taxon>
        <taxon>Arthropoda</taxon>
        <taxon>Hexapoda</taxon>
        <taxon>Insecta</taxon>
        <taxon>Pterygota</taxon>
        <taxon>Neoptera</taxon>
        <taxon>Endopterygota</taxon>
        <taxon>Diptera</taxon>
        <taxon>Brachycera</taxon>
        <taxon>Muscomorpha</taxon>
        <taxon>Ephydroidea</taxon>
        <taxon>Drosophilidae</taxon>
        <taxon>Drosophila</taxon>
    </lineage>
</organism>
<dbReference type="GO" id="GO:0012505">
    <property type="term" value="C:endomembrane system"/>
    <property type="evidence" value="ECO:0007669"/>
    <property type="project" value="TreeGrafter"/>
</dbReference>
<proteinExistence type="inferred from homology"/>
<dbReference type="OrthoDB" id="75754at2759"/>
<protein>
    <submittedName>
        <fullName evidence="6">Syntaxin-12-like</fullName>
    </submittedName>
</protein>
<evidence type="ECO:0000256" key="3">
    <source>
        <dbReference type="SAM" id="MobiDB-lite"/>
    </source>
</evidence>
<dbReference type="GO" id="GO:0048278">
    <property type="term" value="P:vesicle docking"/>
    <property type="evidence" value="ECO:0007669"/>
    <property type="project" value="TreeGrafter"/>
</dbReference>
<dbReference type="OMA" id="AGIIVWK"/>
<feature type="compositionally biased region" description="Low complexity" evidence="3">
    <location>
        <begin position="7"/>
        <end position="21"/>
    </location>
</feature>
<dbReference type="PANTHER" id="PTHR19957:SF38">
    <property type="entry name" value="LD27581P"/>
    <property type="match status" value="1"/>
</dbReference>
<accession>A0A6J1LBM5</accession>
<dbReference type="GO" id="GO:0031201">
    <property type="term" value="C:SNARE complex"/>
    <property type="evidence" value="ECO:0007669"/>
    <property type="project" value="TreeGrafter"/>
</dbReference>
<dbReference type="Proteomes" id="UP000504633">
    <property type="component" value="Unplaced"/>
</dbReference>
<dbReference type="RefSeq" id="XP_023164188.2">
    <property type="nucleotide sequence ID" value="XM_023308420.2"/>
</dbReference>
<keyword evidence="5" id="KW-1185">Reference proteome</keyword>
<feature type="region of interest" description="Disordered" evidence="3">
    <location>
        <begin position="1"/>
        <end position="23"/>
    </location>
</feature>
<gene>
    <name evidence="6" type="primary">LOC111594926</name>
</gene>
<reference evidence="6" key="1">
    <citation type="submission" date="2025-08" db="UniProtKB">
        <authorList>
            <consortium name="RefSeq"/>
        </authorList>
    </citation>
    <scope>IDENTIFICATION</scope>
    <source>
        <strain evidence="6">15085-1641.00</strain>
        <tissue evidence="6">Whole body</tissue>
    </source>
</reference>